<dbReference type="EMBL" id="LAZR01016158">
    <property type="protein sequence ID" value="KKM05708.1"/>
    <property type="molecule type" value="Genomic_DNA"/>
</dbReference>
<name>A0A0F9K370_9ZZZZ</name>
<gene>
    <name evidence="1" type="ORF">LCGC14_1751390</name>
</gene>
<reference evidence="1" key="1">
    <citation type="journal article" date="2015" name="Nature">
        <title>Complex archaea that bridge the gap between prokaryotes and eukaryotes.</title>
        <authorList>
            <person name="Spang A."/>
            <person name="Saw J.H."/>
            <person name="Jorgensen S.L."/>
            <person name="Zaremba-Niedzwiedzka K."/>
            <person name="Martijn J."/>
            <person name="Lind A.E."/>
            <person name="van Eijk R."/>
            <person name="Schleper C."/>
            <person name="Guy L."/>
            <person name="Ettema T.J."/>
        </authorList>
    </citation>
    <scope>NUCLEOTIDE SEQUENCE</scope>
</reference>
<dbReference type="AlphaFoldDB" id="A0A0F9K370"/>
<evidence type="ECO:0000313" key="1">
    <source>
        <dbReference type="EMBL" id="KKM05708.1"/>
    </source>
</evidence>
<organism evidence="1">
    <name type="scientific">marine sediment metagenome</name>
    <dbReference type="NCBI Taxonomy" id="412755"/>
    <lineage>
        <taxon>unclassified sequences</taxon>
        <taxon>metagenomes</taxon>
        <taxon>ecological metagenomes</taxon>
    </lineage>
</organism>
<sequence>MASPGCFELVKQGVGSECAHAHIFVDCPKCGIEKRGTSAYRGGMLGDILSPLPFRGAVALKCDDCGFTLSVYVDTDTGEVRLLGPQVCSRIEDD</sequence>
<protein>
    <submittedName>
        <fullName evidence="1">Uncharacterized protein</fullName>
    </submittedName>
</protein>
<proteinExistence type="predicted"/>
<comment type="caution">
    <text evidence="1">The sequence shown here is derived from an EMBL/GenBank/DDBJ whole genome shotgun (WGS) entry which is preliminary data.</text>
</comment>
<accession>A0A0F9K370</accession>